<dbReference type="KEGG" id="tsi:TSIB_2003"/>
<evidence type="ECO:0000313" key="2">
    <source>
        <dbReference type="Proteomes" id="UP000009079"/>
    </source>
</evidence>
<name>C6A069_THESM</name>
<accession>C6A069</accession>
<dbReference type="STRING" id="604354.TSIB_2003"/>
<dbReference type="eggNOG" id="arCOG01975">
    <property type="taxonomic scope" value="Archaea"/>
</dbReference>
<dbReference type="HOGENOM" id="CLU_2152750_0_0_2"/>
<reference evidence="1 2" key="1">
    <citation type="journal article" date="2009" name="Appl. Environ. Microbiol.">
        <title>Metabolic versatility and indigenous origin of the archaeon Thermococcus sibiricus, isolated from a siberian oil reservoir, as revealed by genome analysis.</title>
        <authorList>
            <person name="Mardanov A.V."/>
            <person name="Ravin N.V."/>
            <person name="Svetlitchnyi V.A."/>
            <person name="Beletsky A.V."/>
            <person name="Miroshnichenko M.L."/>
            <person name="Bonch-Osmolovskaya E.A."/>
            <person name="Skryabin K.G."/>
        </authorList>
    </citation>
    <scope>NUCLEOTIDE SEQUENCE [LARGE SCALE GENOMIC DNA]</scope>
    <source>
        <strain evidence="2">DSM 12597 / MM 739</strain>
    </source>
</reference>
<organism evidence="1 2">
    <name type="scientific">Thermococcus sibiricus (strain DSM 12597 / MM 739)</name>
    <dbReference type="NCBI Taxonomy" id="604354"/>
    <lineage>
        <taxon>Archaea</taxon>
        <taxon>Methanobacteriati</taxon>
        <taxon>Methanobacteriota</taxon>
        <taxon>Thermococci</taxon>
        <taxon>Thermococcales</taxon>
        <taxon>Thermococcaceae</taxon>
        <taxon>Thermococcus</taxon>
    </lineage>
</organism>
<protein>
    <submittedName>
        <fullName evidence="1">Glutaredoxin-related protein</fullName>
    </submittedName>
</protein>
<proteinExistence type="predicted"/>
<gene>
    <name evidence="1" type="ordered locus">TSIB_2003</name>
</gene>
<keyword evidence="2" id="KW-1185">Reference proteome</keyword>
<dbReference type="AlphaFoldDB" id="C6A069"/>
<sequence>MKEELPKAFGKEALTYYELQGNDHNNQMFNQLYEILGVTTVPVIGIFYDGKLYAIVNGEFPTDYADDFVEEAMKAKGVLFITDKVYLIPGNNTEIINKLESIFTNGEPSEV</sequence>
<dbReference type="EMBL" id="CP001463">
    <property type="protein sequence ID" value="ACS91050.1"/>
    <property type="molecule type" value="Genomic_DNA"/>
</dbReference>
<evidence type="ECO:0000313" key="1">
    <source>
        <dbReference type="EMBL" id="ACS91050.1"/>
    </source>
</evidence>
<dbReference type="Proteomes" id="UP000009079">
    <property type="component" value="Chromosome"/>
</dbReference>